<evidence type="ECO:0000313" key="3">
    <source>
        <dbReference type="Proteomes" id="UP000315759"/>
    </source>
</evidence>
<name>A0A544VQW3_9MYCO</name>
<feature type="domain" description="PE" evidence="1">
    <location>
        <begin position="7"/>
        <end position="91"/>
    </location>
</feature>
<organism evidence="2 3">
    <name type="scientific">Mycolicibacterium hodleri</name>
    <dbReference type="NCBI Taxonomy" id="49897"/>
    <lineage>
        <taxon>Bacteria</taxon>
        <taxon>Bacillati</taxon>
        <taxon>Actinomycetota</taxon>
        <taxon>Actinomycetes</taxon>
        <taxon>Mycobacteriales</taxon>
        <taxon>Mycobacteriaceae</taxon>
        <taxon>Mycolicibacterium</taxon>
    </lineage>
</organism>
<accession>A0A544VQW3</accession>
<reference evidence="2 3" key="1">
    <citation type="submission" date="2018-10" db="EMBL/GenBank/DDBJ databases">
        <title>Draft genome of Mycobacterium hodleri strain B.</title>
        <authorList>
            <person name="Amande T.J."/>
            <person name="Mcgenity T.J."/>
        </authorList>
    </citation>
    <scope>NUCLEOTIDE SEQUENCE [LARGE SCALE GENOMIC DNA]</scope>
    <source>
        <strain evidence="2 3">B</strain>
    </source>
</reference>
<keyword evidence="3" id="KW-1185">Reference proteome</keyword>
<evidence type="ECO:0000313" key="2">
    <source>
        <dbReference type="EMBL" id="TQR82368.1"/>
    </source>
</evidence>
<gene>
    <name evidence="2" type="ORF">D8S82_32430</name>
</gene>
<comment type="caution">
    <text evidence="2">The sequence shown here is derived from an EMBL/GenBank/DDBJ whole genome shotgun (WGS) entry which is preliminary data.</text>
</comment>
<dbReference type="Gene3D" id="1.10.287.850">
    <property type="entry name" value="HP0062-like domain"/>
    <property type="match status" value="1"/>
</dbReference>
<protein>
    <submittedName>
        <fullName evidence="2">PE family protein</fullName>
    </submittedName>
</protein>
<dbReference type="RefSeq" id="WP_142556019.1">
    <property type="nucleotide sequence ID" value="NZ_VIFX01000078.1"/>
</dbReference>
<dbReference type="InterPro" id="IPR000084">
    <property type="entry name" value="PE-PGRS_N"/>
</dbReference>
<sequence length="98" mass="10477">MADNDILRMQPAEIAEAATQLDALAGRVEQLMHVEGPNLAVQAGGRDEVSQRIAATLNDVHDQFGTSMGRGATDMRETAATLRAQADDVTHLDEGFTV</sequence>
<dbReference type="Pfam" id="PF00934">
    <property type="entry name" value="PE"/>
    <property type="match status" value="1"/>
</dbReference>
<dbReference type="AlphaFoldDB" id="A0A544VQW3"/>
<dbReference type="EMBL" id="VIFX01000078">
    <property type="protein sequence ID" value="TQR82368.1"/>
    <property type="molecule type" value="Genomic_DNA"/>
</dbReference>
<proteinExistence type="predicted"/>
<dbReference type="Proteomes" id="UP000315759">
    <property type="component" value="Unassembled WGS sequence"/>
</dbReference>
<evidence type="ECO:0000259" key="1">
    <source>
        <dbReference type="Pfam" id="PF00934"/>
    </source>
</evidence>